<sequence length="248" mass="28829">MTPTPAGKWDLLLFFEEFRPQIHDMIVDELQEKRAIKWYCVSKIRFSRETPEEDVEYCTPYFRSKVVIELDTSMIGDHIEQAFDNIEESLDEYLKKGSGWVFDSVIHMELKTATYHPLAPSSYIPLPSKLAAKKAVINIKNTDQKCFVWSVLAALHPVGKKSERVSPYVSMEQELRLGKVTCPVQPCKVPIIENLNNLRINVFGFEDDEMFPLYISKREDIQVINLLYITQGNDKHYCLIKKYESSPW</sequence>
<accession>A0A4Y2WA67</accession>
<organism evidence="1 2">
    <name type="scientific">Araneus ventricosus</name>
    <name type="common">Orbweaver spider</name>
    <name type="synonym">Epeira ventricosa</name>
    <dbReference type="NCBI Taxonomy" id="182803"/>
    <lineage>
        <taxon>Eukaryota</taxon>
        <taxon>Metazoa</taxon>
        <taxon>Ecdysozoa</taxon>
        <taxon>Arthropoda</taxon>
        <taxon>Chelicerata</taxon>
        <taxon>Arachnida</taxon>
        <taxon>Araneae</taxon>
        <taxon>Araneomorphae</taxon>
        <taxon>Entelegynae</taxon>
        <taxon>Araneoidea</taxon>
        <taxon>Araneidae</taxon>
        <taxon>Araneus</taxon>
    </lineage>
</organism>
<proteinExistence type="predicted"/>
<dbReference type="Proteomes" id="UP000499080">
    <property type="component" value="Unassembled WGS sequence"/>
</dbReference>
<evidence type="ECO:0000313" key="2">
    <source>
        <dbReference type="Proteomes" id="UP000499080"/>
    </source>
</evidence>
<dbReference type="AlphaFoldDB" id="A0A4Y2WA67"/>
<name>A0A4Y2WA67_ARAVE</name>
<dbReference type="EMBL" id="BGPR01056913">
    <property type="protein sequence ID" value="GBO33356.1"/>
    <property type="molecule type" value="Genomic_DNA"/>
</dbReference>
<comment type="caution">
    <text evidence="1">The sequence shown here is derived from an EMBL/GenBank/DDBJ whole genome shotgun (WGS) entry which is preliminary data.</text>
</comment>
<dbReference type="PANTHER" id="PTHR31511">
    <property type="entry name" value="PROTEIN CBG23764"/>
    <property type="match status" value="1"/>
</dbReference>
<protein>
    <submittedName>
        <fullName evidence="1">Uncharacterized protein</fullName>
    </submittedName>
</protein>
<dbReference type="OrthoDB" id="6436643at2759"/>
<reference evidence="1 2" key="1">
    <citation type="journal article" date="2019" name="Sci. Rep.">
        <title>Orb-weaving spider Araneus ventricosus genome elucidates the spidroin gene catalogue.</title>
        <authorList>
            <person name="Kono N."/>
            <person name="Nakamura H."/>
            <person name="Ohtoshi R."/>
            <person name="Moran D.A.P."/>
            <person name="Shinohara A."/>
            <person name="Yoshida Y."/>
            <person name="Fujiwara M."/>
            <person name="Mori M."/>
            <person name="Tomita M."/>
            <person name="Arakawa K."/>
        </authorList>
    </citation>
    <scope>NUCLEOTIDE SEQUENCE [LARGE SCALE GENOMIC DNA]</scope>
</reference>
<gene>
    <name evidence="1" type="ORF">AVEN_62212_1</name>
</gene>
<evidence type="ECO:0000313" key="1">
    <source>
        <dbReference type="EMBL" id="GBO33356.1"/>
    </source>
</evidence>
<keyword evidence="2" id="KW-1185">Reference proteome</keyword>
<dbReference type="PANTHER" id="PTHR31511:SF12">
    <property type="entry name" value="RHO TERMINATION FACTOR N-TERMINAL DOMAIN-CONTAINING PROTEIN"/>
    <property type="match status" value="1"/>
</dbReference>